<gene>
    <name evidence="4" type="ORF">ACFFJC_08080</name>
</gene>
<feature type="domain" description="LysM" evidence="3">
    <location>
        <begin position="238"/>
        <end position="282"/>
    </location>
</feature>
<dbReference type="SUPFAM" id="SSF54106">
    <property type="entry name" value="LysM domain"/>
    <property type="match status" value="2"/>
</dbReference>
<evidence type="ECO:0000313" key="4">
    <source>
        <dbReference type="EMBL" id="MFC0204232.1"/>
    </source>
</evidence>
<proteinExistence type="predicted"/>
<feature type="domain" description="LysM" evidence="3">
    <location>
        <begin position="190"/>
        <end position="234"/>
    </location>
</feature>
<keyword evidence="5" id="KW-1185">Reference proteome</keyword>
<dbReference type="CDD" id="cd12797">
    <property type="entry name" value="M23_peptidase"/>
    <property type="match status" value="1"/>
</dbReference>
<dbReference type="InterPro" id="IPR016047">
    <property type="entry name" value="M23ase_b-sheet_dom"/>
</dbReference>
<sequence length="436" mass="43885">MRRTLRLLALGALLAPLPGVAAGPATGPGAGVNPGTDPARETEHVVSEGETLNGIANRAGVSARAVAQANGLAAPYVVRIGQRLRIPRSGPPASAQASVSAAAKAVPRTAAKAPVQTAAGTPSRAPAGVPAVSAASRATVASVAGTAAPAAGKVARTASRLIEARTPPAASATATGTATASTTATPETETEHRVAPGETLGGIALRARVPRVVIAEANGLQPPYGVRAGQTLRIPRTGRYVVRSGDTGFSIAMAQAVPWEDIALANSLDPAAPVKVGQALLIPTLLAAPKPRPNAALTTPRPVAAPAAAPAAARFAWPMEGDVRRGFAATGTYHDGLDIVAPKGTMVRAAAAGTVVFAGEEKDQFGKLVVVDHGEGWHTAYGFLSRVTVKEGARVAAGERVGLVGSTGLAKGTELHFEVRHNGSPVDPRSELPKAP</sequence>
<comment type="caution">
    <text evidence="4">The sequence shown here is derived from an EMBL/GenBank/DDBJ whole genome shotgun (WGS) entry which is preliminary data.</text>
</comment>
<dbReference type="InterPro" id="IPR018392">
    <property type="entry name" value="LysM"/>
</dbReference>
<keyword evidence="2" id="KW-0732">Signal</keyword>
<evidence type="ECO:0000256" key="1">
    <source>
        <dbReference type="SAM" id="MobiDB-lite"/>
    </source>
</evidence>
<protein>
    <submittedName>
        <fullName evidence="4">LysM peptidoglycan-binding domain-containing protein</fullName>
    </submittedName>
</protein>
<dbReference type="SUPFAM" id="SSF51261">
    <property type="entry name" value="Duplicated hybrid motif"/>
    <property type="match status" value="1"/>
</dbReference>
<dbReference type="InterPro" id="IPR011055">
    <property type="entry name" value="Dup_hybrid_motif"/>
</dbReference>
<dbReference type="RefSeq" id="WP_379486986.1">
    <property type="nucleotide sequence ID" value="NZ_JBHLWK010000010.1"/>
</dbReference>
<dbReference type="InterPro" id="IPR050570">
    <property type="entry name" value="Cell_wall_metabolism_enzyme"/>
</dbReference>
<dbReference type="Pfam" id="PF01551">
    <property type="entry name" value="Peptidase_M23"/>
    <property type="match status" value="1"/>
</dbReference>
<dbReference type="PROSITE" id="PS51782">
    <property type="entry name" value="LYSM"/>
    <property type="match status" value="3"/>
</dbReference>
<dbReference type="EMBL" id="JBHLWK010000010">
    <property type="protein sequence ID" value="MFC0204232.1"/>
    <property type="molecule type" value="Genomic_DNA"/>
</dbReference>
<dbReference type="CDD" id="cd00118">
    <property type="entry name" value="LysM"/>
    <property type="match status" value="3"/>
</dbReference>
<reference evidence="4 5" key="1">
    <citation type="submission" date="2024-09" db="EMBL/GenBank/DDBJ databases">
        <authorList>
            <person name="Sun Q."/>
            <person name="Mori K."/>
        </authorList>
    </citation>
    <scope>NUCLEOTIDE SEQUENCE [LARGE SCALE GENOMIC DNA]</scope>
    <source>
        <strain evidence="4 5">CCM 7706</strain>
    </source>
</reference>
<dbReference type="PANTHER" id="PTHR21666">
    <property type="entry name" value="PEPTIDASE-RELATED"/>
    <property type="match status" value="1"/>
</dbReference>
<feature type="region of interest" description="Disordered" evidence="1">
    <location>
        <begin position="164"/>
        <end position="193"/>
    </location>
</feature>
<evidence type="ECO:0000313" key="5">
    <source>
        <dbReference type="Proteomes" id="UP001589798"/>
    </source>
</evidence>
<name>A0ABV6CUX7_9SPHN</name>
<dbReference type="Proteomes" id="UP001589798">
    <property type="component" value="Unassembled WGS sequence"/>
</dbReference>
<dbReference type="Pfam" id="PF01476">
    <property type="entry name" value="LysM"/>
    <property type="match status" value="3"/>
</dbReference>
<evidence type="ECO:0000259" key="3">
    <source>
        <dbReference type="PROSITE" id="PS51782"/>
    </source>
</evidence>
<feature type="domain" description="LysM" evidence="3">
    <location>
        <begin position="42"/>
        <end position="86"/>
    </location>
</feature>
<organism evidence="4 5">
    <name type="scientific">Novosphingobium soli</name>
    <dbReference type="NCBI Taxonomy" id="574956"/>
    <lineage>
        <taxon>Bacteria</taxon>
        <taxon>Pseudomonadati</taxon>
        <taxon>Pseudomonadota</taxon>
        <taxon>Alphaproteobacteria</taxon>
        <taxon>Sphingomonadales</taxon>
        <taxon>Sphingomonadaceae</taxon>
        <taxon>Novosphingobium</taxon>
    </lineage>
</organism>
<dbReference type="Gene3D" id="2.70.70.10">
    <property type="entry name" value="Glucose Permease (Domain IIA)"/>
    <property type="match status" value="1"/>
</dbReference>
<accession>A0ABV6CUX7</accession>
<feature type="compositionally biased region" description="Low complexity" evidence="1">
    <location>
        <begin position="166"/>
        <end position="187"/>
    </location>
</feature>
<dbReference type="SMART" id="SM00257">
    <property type="entry name" value="LysM"/>
    <property type="match status" value="3"/>
</dbReference>
<dbReference type="Gene3D" id="3.10.350.10">
    <property type="entry name" value="LysM domain"/>
    <property type="match status" value="3"/>
</dbReference>
<feature type="chain" id="PRO_5047498985" evidence="2">
    <location>
        <begin position="22"/>
        <end position="436"/>
    </location>
</feature>
<dbReference type="PANTHER" id="PTHR21666:SF270">
    <property type="entry name" value="MUREIN HYDROLASE ACTIVATOR ENVC"/>
    <property type="match status" value="1"/>
</dbReference>
<evidence type="ECO:0000256" key="2">
    <source>
        <dbReference type="SAM" id="SignalP"/>
    </source>
</evidence>
<dbReference type="InterPro" id="IPR036779">
    <property type="entry name" value="LysM_dom_sf"/>
</dbReference>
<feature type="signal peptide" evidence="2">
    <location>
        <begin position="1"/>
        <end position="21"/>
    </location>
</feature>